<dbReference type="SUPFAM" id="SSF46689">
    <property type="entry name" value="Homeodomain-like"/>
    <property type="match status" value="1"/>
</dbReference>
<proteinExistence type="predicted"/>
<reference evidence="1" key="1">
    <citation type="submission" date="2015-07" db="EMBL/GenBank/DDBJ databases">
        <title>MeaNS - Measles Nucleotide Surveillance Program.</title>
        <authorList>
            <person name="Tran T."/>
            <person name="Druce J."/>
        </authorList>
    </citation>
    <scope>NUCLEOTIDE SEQUENCE</scope>
    <source>
        <strain evidence="1">UCB-OBI-ISO-001</strain>
        <tissue evidence="1">Gonad</tissue>
    </source>
</reference>
<dbReference type="InterPro" id="IPR009057">
    <property type="entry name" value="Homeodomain-like_sf"/>
</dbReference>
<dbReference type="OrthoDB" id="10060191at2759"/>
<gene>
    <name evidence="1" type="ORF">OCBIM_22025745mg</name>
</gene>
<accession>A0A0L8IIH5</accession>
<organism evidence="1">
    <name type="scientific">Octopus bimaculoides</name>
    <name type="common">California two-spotted octopus</name>
    <dbReference type="NCBI Taxonomy" id="37653"/>
    <lineage>
        <taxon>Eukaryota</taxon>
        <taxon>Metazoa</taxon>
        <taxon>Spiralia</taxon>
        <taxon>Lophotrochozoa</taxon>
        <taxon>Mollusca</taxon>
        <taxon>Cephalopoda</taxon>
        <taxon>Coleoidea</taxon>
        <taxon>Octopodiformes</taxon>
        <taxon>Octopoda</taxon>
        <taxon>Incirrata</taxon>
        <taxon>Octopodidae</taxon>
        <taxon>Octopus</taxon>
    </lineage>
</organism>
<dbReference type="AlphaFoldDB" id="A0A0L8IIH5"/>
<dbReference type="EMBL" id="KQ415694">
    <property type="protein sequence ID" value="KOG00909.1"/>
    <property type="molecule type" value="Genomic_DNA"/>
</dbReference>
<evidence type="ECO:0000313" key="1">
    <source>
        <dbReference type="EMBL" id="KOG00909.1"/>
    </source>
</evidence>
<evidence type="ECO:0008006" key="2">
    <source>
        <dbReference type="Google" id="ProtNLM"/>
    </source>
</evidence>
<sequence length="79" mass="9163">MKNTVINKKRAKIFEEMESFLSIWIDRQNRQNATLSQEIVQKKAVFKQGESASVDKHAAAEFPATLKKIIEENEQQNKE</sequence>
<name>A0A0L8IIH5_OCTBM</name>
<protein>
    <recommendedName>
        <fullName evidence="2">HTH CENPB-type domain-containing protein</fullName>
    </recommendedName>
</protein>
<feature type="non-terminal residue" evidence="1">
    <location>
        <position position="79"/>
    </location>
</feature>
<dbReference type="Gene3D" id="1.10.10.60">
    <property type="entry name" value="Homeodomain-like"/>
    <property type="match status" value="1"/>
</dbReference>